<dbReference type="Proteomes" id="UP000188320">
    <property type="component" value="Unassembled WGS sequence"/>
</dbReference>
<dbReference type="OrthoDB" id="10258608at2759"/>
<feature type="compositionally biased region" description="Polar residues" evidence="1">
    <location>
        <begin position="308"/>
        <end position="321"/>
    </location>
</feature>
<proteinExistence type="predicted"/>
<feature type="region of interest" description="Disordered" evidence="1">
    <location>
        <begin position="247"/>
        <end position="330"/>
    </location>
</feature>
<comment type="caution">
    <text evidence="2">The sequence shown here is derived from an EMBL/GenBank/DDBJ whole genome shotgun (WGS) entry which is preliminary data.</text>
</comment>
<name>A0A1R1PR28_ZANCU</name>
<organism evidence="2 3">
    <name type="scientific">Zancudomyces culisetae</name>
    <name type="common">Gut fungus</name>
    <name type="synonym">Smittium culisetae</name>
    <dbReference type="NCBI Taxonomy" id="1213189"/>
    <lineage>
        <taxon>Eukaryota</taxon>
        <taxon>Fungi</taxon>
        <taxon>Fungi incertae sedis</taxon>
        <taxon>Zoopagomycota</taxon>
        <taxon>Kickxellomycotina</taxon>
        <taxon>Harpellomycetes</taxon>
        <taxon>Harpellales</taxon>
        <taxon>Legeriomycetaceae</taxon>
        <taxon>Zancudomyces</taxon>
    </lineage>
</organism>
<feature type="compositionally biased region" description="Basic and acidic residues" evidence="1">
    <location>
        <begin position="261"/>
        <end position="287"/>
    </location>
</feature>
<gene>
    <name evidence="2" type="ORF">AX774_g3099</name>
</gene>
<protein>
    <submittedName>
        <fullName evidence="2">ARF guanine-nucleotide exchange factor GNOM</fullName>
    </submittedName>
</protein>
<accession>A0A1R1PR28</accession>
<keyword evidence="3" id="KW-1185">Reference proteome</keyword>
<dbReference type="EMBL" id="LSSK01000421">
    <property type="protein sequence ID" value="OMH83391.1"/>
    <property type="molecule type" value="Genomic_DNA"/>
</dbReference>
<evidence type="ECO:0000256" key="1">
    <source>
        <dbReference type="SAM" id="MobiDB-lite"/>
    </source>
</evidence>
<evidence type="ECO:0000313" key="3">
    <source>
        <dbReference type="Proteomes" id="UP000188320"/>
    </source>
</evidence>
<sequence>MTEKNKRWNDGIVNSLNIWKDTIDGEISRVVMEMRRNVKWREVAEQEGLGSLWVGGDSLPRATAGLSSKSDSTLETHNGLLSRGLAGIEKENQQAIFDLRTFGKAGVKLGLTAFTLGEEEFGEEESERLEGTDAGLLFGFLSLKKKVKAASRPNLLGTCEILRPFLAIVKSGNTTGLIIKIALESIEHLIKLEVIDFESAEGLKALHELSMTVTQCRFEATDLVADEVVLLQILEIVGRVMTPLADEREGEVGGDGSPKQQKQDGMDGDENKGMEKKAEGTDARNKNIDVNGGGKESGFSEHGESEGNFVSSIEVSRNSDAPKNAHEEKSEEFFWKSFIES</sequence>
<evidence type="ECO:0000313" key="2">
    <source>
        <dbReference type="EMBL" id="OMH83391.1"/>
    </source>
</evidence>
<reference evidence="3" key="1">
    <citation type="submission" date="2017-01" db="EMBL/GenBank/DDBJ databases">
        <authorList>
            <person name="Wang Y."/>
            <person name="White M."/>
            <person name="Kvist S."/>
            <person name="Moncalvo J.-M."/>
        </authorList>
    </citation>
    <scope>NUCLEOTIDE SEQUENCE [LARGE SCALE GENOMIC DNA]</scope>
    <source>
        <strain evidence="3">COL-18-3</strain>
    </source>
</reference>
<dbReference type="AlphaFoldDB" id="A0A1R1PR28"/>